<dbReference type="STRING" id="488538.SAR116_0602"/>
<keyword evidence="10" id="KW-1185">Reference proteome</keyword>
<dbReference type="eggNOG" id="COG0601">
    <property type="taxonomic scope" value="Bacteria"/>
</dbReference>
<evidence type="ECO:0000256" key="6">
    <source>
        <dbReference type="ARBA" id="ARBA00023136"/>
    </source>
</evidence>
<feature type="domain" description="ABC transmembrane type-1" evidence="8">
    <location>
        <begin position="103"/>
        <end position="318"/>
    </location>
</feature>
<keyword evidence="5 7" id="KW-1133">Transmembrane helix</keyword>
<organism evidence="9 10">
    <name type="scientific">Puniceispirillum marinum (strain IMCC1322)</name>
    <dbReference type="NCBI Taxonomy" id="488538"/>
    <lineage>
        <taxon>Bacteria</taxon>
        <taxon>Pseudomonadati</taxon>
        <taxon>Pseudomonadota</taxon>
        <taxon>Alphaproteobacteria</taxon>
        <taxon>Candidatus Puniceispirillales</taxon>
        <taxon>Candidatus Puniceispirillaceae</taxon>
        <taxon>Candidatus Puniceispirillum</taxon>
    </lineage>
</organism>
<feature type="transmembrane region" description="Helical" evidence="7">
    <location>
        <begin position="191"/>
        <end position="209"/>
    </location>
</feature>
<accession>D5BRE8</accession>
<dbReference type="HOGENOM" id="CLU_036879_1_0_5"/>
<feature type="transmembrane region" description="Helical" evidence="7">
    <location>
        <begin position="249"/>
        <end position="275"/>
    </location>
</feature>
<dbReference type="InterPro" id="IPR045621">
    <property type="entry name" value="BPD_transp_1_N"/>
</dbReference>
<keyword evidence="4 7" id="KW-0812">Transmembrane</keyword>
<dbReference type="SUPFAM" id="SSF161098">
    <property type="entry name" value="MetI-like"/>
    <property type="match status" value="1"/>
</dbReference>
<dbReference type="RefSeq" id="WP_013045474.1">
    <property type="nucleotide sequence ID" value="NC_014010.1"/>
</dbReference>
<dbReference type="GO" id="GO:0055085">
    <property type="term" value="P:transmembrane transport"/>
    <property type="evidence" value="ECO:0007669"/>
    <property type="project" value="InterPro"/>
</dbReference>
<protein>
    <submittedName>
        <fullName evidence="9">Binding-protein-dependent transport systems inner membrane component</fullName>
    </submittedName>
</protein>
<evidence type="ECO:0000259" key="8">
    <source>
        <dbReference type="PROSITE" id="PS50928"/>
    </source>
</evidence>
<dbReference type="GO" id="GO:0005886">
    <property type="term" value="C:plasma membrane"/>
    <property type="evidence" value="ECO:0007669"/>
    <property type="project" value="UniProtKB-SubCell"/>
</dbReference>
<feature type="transmembrane region" description="Helical" evidence="7">
    <location>
        <begin position="295"/>
        <end position="321"/>
    </location>
</feature>
<evidence type="ECO:0000313" key="10">
    <source>
        <dbReference type="Proteomes" id="UP000007460"/>
    </source>
</evidence>
<dbReference type="Pfam" id="PF00528">
    <property type="entry name" value="BPD_transp_1"/>
    <property type="match status" value="1"/>
</dbReference>
<dbReference type="PROSITE" id="PS50928">
    <property type="entry name" value="ABC_TM1"/>
    <property type="match status" value="1"/>
</dbReference>
<evidence type="ECO:0000256" key="2">
    <source>
        <dbReference type="ARBA" id="ARBA00022448"/>
    </source>
</evidence>
<sequence length="328" mass="36159">MTRSSKIFKYVGKRLLQGIPIILAIVVINFFLLNLAEGDAVDVLAGEAGSATPEYMAQLRAKFGLDQPLPVQLMVYLKNVAVLDLGYSFRHDMPVSDLIFDRFAATGLLMTSTIILAVGFGVLLGLLAAMRLNTWKDAVITVFALITYATPLFWVGLMMIVVFSLKLGWFPTSGMENVAAFYEGWDKVKDIAVHLVLPTITLSLFYLALYTRMMRASMLEQYGQDYVITARAKGLTERRITFVHVLRNALLPVVTMAGVQVGALIGGSVIVESVFAWPGLGMLAFESLFARDLNLLLGIFMLSSILVIAVNLVVDIIYCFLDPRIEVS</sequence>
<evidence type="ECO:0000313" key="9">
    <source>
        <dbReference type="EMBL" id="ADE38845.1"/>
    </source>
</evidence>
<name>D5BRE8_PUNMI</name>
<dbReference type="OrthoDB" id="7834831at2"/>
<proteinExistence type="inferred from homology"/>
<reference evidence="9 10" key="1">
    <citation type="journal article" date="2010" name="J. Bacteriol.">
        <title>Complete genome sequence of "Candidatus Puniceispirillum marinum" IMCC1322, a representative of the SAR116 clade in the Alphaproteobacteria.</title>
        <authorList>
            <person name="Oh H.M."/>
            <person name="Kwon K.K."/>
            <person name="Kang I."/>
            <person name="Kang S.G."/>
            <person name="Lee J.H."/>
            <person name="Kim S.J."/>
            <person name="Cho J.C."/>
        </authorList>
    </citation>
    <scope>NUCLEOTIDE SEQUENCE [LARGE SCALE GENOMIC DNA]</scope>
    <source>
        <strain evidence="9 10">IMCC1322</strain>
    </source>
</reference>
<feature type="transmembrane region" description="Helical" evidence="7">
    <location>
        <begin position="139"/>
        <end position="165"/>
    </location>
</feature>
<evidence type="ECO:0000256" key="5">
    <source>
        <dbReference type="ARBA" id="ARBA00022989"/>
    </source>
</evidence>
<dbReference type="PANTHER" id="PTHR43163">
    <property type="entry name" value="DIPEPTIDE TRANSPORT SYSTEM PERMEASE PROTEIN DPPB-RELATED"/>
    <property type="match status" value="1"/>
</dbReference>
<dbReference type="Gene3D" id="1.10.3720.10">
    <property type="entry name" value="MetI-like"/>
    <property type="match status" value="1"/>
</dbReference>
<feature type="transmembrane region" description="Helical" evidence="7">
    <location>
        <begin position="103"/>
        <end position="127"/>
    </location>
</feature>
<dbReference type="CDD" id="cd06261">
    <property type="entry name" value="TM_PBP2"/>
    <property type="match status" value="1"/>
</dbReference>
<dbReference type="PANTHER" id="PTHR43163:SF9">
    <property type="entry name" value="ABC TRANSPORTER PERMEASE PROTEIN"/>
    <property type="match status" value="1"/>
</dbReference>
<gene>
    <name evidence="9" type="ordered locus">SAR116_0602</name>
</gene>
<feature type="transmembrane region" description="Helical" evidence="7">
    <location>
        <begin position="15"/>
        <end position="36"/>
    </location>
</feature>
<keyword evidence="3" id="KW-1003">Cell membrane</keyword>
<dbReference type="InterPro" id="IPR000515">
    <property type="entry name" value="MetI-like"/>
</dbReference>
<dbReference type="Proteomes" id="UP000007460">
    <property type="component" value="Chromosome"/>
</dbReference>
<evidence type="ECO:0000256" key="1">
    <source>
        <dbReference type="ARBA" id="ARBA00004651"/>
    </source>
</evidence>
<evidence type="ECO:0000256" key="3">
    <source>
        <dbReference type="ARBA" id="ARBA00022475"/>
    </source>
</evidence>
<dbReference type="InterPro" id="IPR035906">
    <property type="entry name" value="MetI-like_sf"/>
</dbReference>
<dbReference type="AlphaFoldDB" id="D5BRE8"/>
<comment type="similarity">
    <text evidence="7">Belongs to the binding-protein-dependent transport system permease family.</text>
</comment>
<comment type="subcellular location">
    <subcellularLocation>
        <location evidence="1 7">Cell membrane</location>
        <topology evidence="1 7">Multi-pass membrane protein</topology>
    </subcellularLocation>
</comment>
<dbReference type="Pfam" id="PF19300">
    <property type="entry name" value="BPD_transp_1_N"/>
    <property type="match status" value="1"/>
</dbReference>
<evidence type="ECO:0000256" key="4">
    <source>
        <dbReference type="ARBA" id="ARBA00022692"/>
    </source>
</evidence>
<keyword evidence="2 7" id="KW-0813">Transport</keyword>
<dbReference type="EMBL" id="CP001751">
    <property type="protein sequence ID" value="ADE38845.1"/>
    <property type="molecule type" value="Genomic_DNA"/>
</dbReference>
<dbReference type="KEGG" id="apb:SAR116_0602"/>
<evidence type="ECO:0000256" key="7">
    <source>
        <dbReference type="RuleBase" id="RU363032"/>
    </source>
</evidence>
<keyword evidence="6 7" id="KW-0472">Membrane</keyword>